<dbReference type="OrthoDB" id="341486at2759"/>
<dbReference type="RefSeq" id="XP_007405923.1">
    <property type="nucleotide sequence ID" value="XM_007405861.1"/>
</dbReference>
<dbReference type="GO" id="GO:1904263">
    <property type="term" value="P:positive regulation of TORC1 signaling"/>
    <property type="evidence" value="ECO:0007669"/>
    <property type="project" value="TreeGrafter"/>
</dbReference>
<dbReference type="STRING" id="747676.F4RAB9"/>
<dbReference type="GeneID" id="18928795"/>
<evidence type="ECO:0000313" key="1">
    <source>
        <dbReference type="EMBL" id="EGG10453.1"/>
    </source>
</evidence>
<dbReference type="InterPro" id="IPR037593">
    <property type="entry name" value="MIOS/Sea4"/>
</dbReference>
<name>F4RAB9_MELLP</name>
<dbReference type="GO" id="GO:0005737">
    <property type="term" value="C:cytoplasm"/>
    <property type="evidence" value="ECO:0007669"/>
    <property type="project" value="TreeGrafter"/>
</dbReference>
<reference evidence="2" key="1">
    <citation type="journal article" date="2011" name="Proc. Natl. Acad. Sci. U.S.A.">
        <title>Obligate biotrophy features unraveled by the genomic analysis of rust fungi.</title>
        <authorList>
            <person name="Duplessis S."/>
            <person name="Cuomo C.A."/>
            <person name="Lin Y.-C."/>
            <person name="Aerts A."/>
            <person name="Tisserant E."/>
            <person name="Veneault-Fourrey C."/>
            <person name="Joly D.L."/>
            <person name="Hacquard S."/>
            <person name="Amselem J."/>
            <person name="Cantarel B.L."/>
            <person name="Chiu R."/>
            <person name="Coutinho P.M."/>
            <person name="Feau N."/>
            <person name="Field M."/>
            <person name="Frey P."/>
            <person name="Gelhaye E."/>
            <person name="Goldberg J."/>
            <person name="Grabherr M.G."/>
            <person name="Kodira C.D."/>
            <person name="Kohler A."/>
            <person name="Kuees U."/>
            <person name="Lindquist E.A."/>
            <person name="Lucas S.M."/>
            <person name="Mago R."/>
            <person name="Mauceli E."/>
            <person name="Morin E."/>
            <person name="Murat C."/>
            <person name="Pangilinan J.L."/>
            <person name="Park R."/>
            <person name="Pearson M."/>
            <person name="Quesneville H."/>
            <person name="Rouhier N."/>
            <person name="Sakthikumar S."/>
            <person name="Salamov A.A."/>
            <person name="Schmutz J."/>
            <person name="Selles B."/>
            <person name="Shapiro H."/>
            <person name="Tanguay P."/>
            <person name="Tuskan G.A."/>
            <person name="Henrissat B."/>
            <person name="Van de Peer Y."/>
            <person name="Rouze P."/>
            <person name="Ellis J.G."/>
            <person name="Dodds P.N."/>
            <person name="Schein J.E."/>
            <person name="Zhong S."/>
            <person name="Hamelin R.C."/>
            <person name="Grigoriev I.V."/>
            <person name="Szabo L.J."/>
            <person name="Martin F."/>
        </authorList>
    </citation>
    <scope>NUCLEOTIDE SEQUENCE [LARGE SCALE GENOMIC DNA]</scope>
    <source>
        <strain evidence="2">98AG31 / pathotype 3-4-7</strain>
    </source>
</reference>
<dbReference type="PANTHER" id="PTHR16453">
    <property type="entry name" value="WD40 DOMAIN-CONTAINING PROTEIN MIO FAMILY MEMBER"/>
    <property type="match status" value="1"/>
</dbReference>
<dbReference type="AlphaFoldDB" id="F4RAB9"/>
<evidence type="ECO:0000313" key="2">
    <source>
        <dbReference type="Proteomes" id="UP000001072"/>
    </source>
</evidence>
<protein>
    <submittedName>
        <fullName evidence="1">Uncharacterized protein</fullName>
    </submittedName>
</protein>
<dbReference type="VEuPathDB" id="FungiDB:MELLADRAFT_51736"/>
<sequence>MASFKNVGPTPVVYRTNRCPGCGKSLRKCAICLMSNSNKTYTSDQYCWCHRCRHLSHADHLQEWKDRGNEVCPVTGCECNCWEDK</sequence>
<dbReference type="KEGG" id="mlr:MELLADRAFT_51736"/>
<accession>F4RAB9</accession>
<gene>
    <name evidence="1" type="ORF">MELLADRAFT_51736</name>
</gene>
<dbReference type="Proteomes" id="UP000001072">
    <property type="component" value="Unassembled WGS sequence"/>
</dbReference>
<dbReference type="InParanoid" id="F4RAB9"/>
<proteinExistence type="predicted"/>
<dbReference type="PANTHER" id="PTHR16453:SF9">
    <property type="entry name" value="GATOR COMPLEX PROTEIN MIOS"/>
    <property type="match status" value="1"/>
</dbReference>
<keyword evidence="2" id="KW-1185">Reference proteome</keyword>
<dbReference type="EMBL" id="GL883094">
    <property type="protein sequence ID" value="EGG10453.1"/>
    <property type="molecule type" value="Genomic_DNA"/>
</dbReference>
<dbReference type="HOGENOM" id="CLU_2513074_0_0_1"/>
<organism evidence="2">
    <name type="scientific">Melampsora larici-populina (strain 98AG31 / pathotype 3-4-7)</name>
    <name type="common">Poplar leaf rust fungus</name>
    <dbReference type="NCBI Taxonomy" id="747676"/>
    <lineage>
        <taxon>Eukaryota</taxon>
        <taxon>Fungi</taxon>
        <taxon>Dikarya</taxon>
        <taxon>Basidiomycota</taxon>
        <taxon>Pucciniomycotina</taxon>
        <taxon>Pucciniomycetes</taxon>
        <taxon>Pucciniales</taxon>
        <taxon>Melampsoraceae</taxon>
        <taxon>Melampsora</taxon>
    </lineage>
</organism>